<protein>
    <submittedName>
        <fullName evidence="2">Uncharacterized protein</fullName>
    </submittedName>
</protein>
<feature type="compositionally biased region" description="Basic and acidic residues" evidence="1">
    <location>
        <begin position="85"/>
        <end position="95"/>
    </location>
</feature>
<accession>A0A317SXL9</accession>
<sequence>MAKKGILEFSSSGEPAGEETAMLDPVIGELTGSDSEVEEIVEIGDAESGDESSSSSDDEEDVVRAQTSKDPPNRLDGAQVVEIAGVDHDKRKRGEEDEDGSGSTDDESGESDAQAALLDEAEPPSAGPSPKKKRKSTAKEKPISALTPPPTPRKSGAKRYVKGSEGRDEVANVEDNGTSDGRPSVGGPQPKSKRGGKKKQADTIVAKTSSSSPAKPRGRPRKTASKDPKAPNNADVLLPQGQSKSAEGGGITAGEIGIIFETLTAEADWAAIVAKTNALIGLKRLGQNVSKHWKTIAKKRLLDAYGA</sequence>
<name>A0A317SXL9_9PEZI</name>
<gene>
    <name evidence="2" type="ORF">C7212DRAFT_361842</name>
</gene>
<feature type="region of interest" description="Disordered" evidence="1">
    <location>
        <begin position="1"/>
        <end position="249"/>
    </location>
</feature>
<evidence type="ECO:0000313" key="2">
    <source>
        <dbReference type="EMBL" id="PWW79024.1"/>
    </source>
</evidence>
<dbReference type="OrthoDB" id="5391079at2759"/>
<evidence type="ECO:0000313" key="3">
    <source>
        <dbReference type="Proteomes" id="UP000246991"/>
    </source>
</evidence>
<proteinExistence type="predicted"/>
<feature type="compositionally biased region" description="Acidic residues" evidence="1">
    <location>
        <begin position="96"/>
        <end position="110"/>
    </location>
</feature>
<comment type="caution">
    <text evidence="2">The sequence shown here is derived from an EMBL/GenBank/DDBJ whole genome shotgun (WGS) entry which is preliminary data.</text>
</comment>
<dbReference type="EMBL" id="PYWC01000011">
    <property type="protein sequence ID" value="PWW79024.1"/>
    <property type="molecule type" value="Genomic_DNA"/>
</dbReference>
<keyword evidence="3" id="KW-1185">Reference proteome</keyword>
<evidence type="ECO:0000256" key="1">
    <source>
        <dbReference type="SAM" id="MobiDB-lite"/>
    </source>
</evidence>
<feature type="compositionally biased region" description="Acidic residues" evidence="1">
    <location>
        <begin position="35"/>
        <end position="61"/>
    </location>
</feature>
<organism evidence="2 3">
    <name type="scientific">Tuber magnatum</name>
    <name type="common">white Piedmont truffle</name>
    <dbReference type="NCBI Taxonomy" id="42249"/>
    <lineage>
        <taxon>Eukaryota</taxon>
        <taxon>Fungi</taxon>
        <taxon>Dikarya</taxon>
        <taxon>Ascomycota</taxon>
        <taxon>Pezizomycotina</taxon>
        <taxon>Pezizomycetes</taxon>
        <taxon>Pezizales</taxon>
        <taxon>Tuberaceae</taxon>
        <taxon>Tuber</taxon>
    </lineage>
</organism>
<dbReference type="Proteomes" id="UP000246991">
    <property type="component" value="Unassembled WGS sequence"/>
</dbReference>
<dbReference type="AlphaFoldDB" id="A0A317SXL9"/>
<reference evidence="2 3" key="1">
    <citation type="submission" date="2018-03" db="EMBL/GenBank/DDBJ databases">
        <title>Genomes of Pezizomycetes fungi and the evolution of truffles.</title>
        <authorList>
            <person name="Murat C."/>
            <person name="Payen T."/>
            <person name="Noel B."/>
            <person name="Kuo A."/>
            <person name="Martin F.M."/>
        </authorList>
    </citation>
    <scope>NUCLEOTIDE SEQUENCE [LARGE SCALE GENOMIC DNA]</scope>
    <source>
        <strain evidence="2">091103-1</strain>
    </source>
</reference>